<dbReference type="OrthoDB" id="108903at2"/>
<dbReference type="AlphaFoldDB" id="A0A0R1V0Q7"/>
<reference evidence="3 4" key="1">
    <citation type="journal article" date="2015" name="Genome Announc.">
        <title>Expanding the biotechnology potential of lactobacilli through comparative genomics of 213 strains and associated genera.</title>
        <authorList>
            <person name="Sun Z."/>
            <person name="Harris H.M."/>
            <person name="McCann A."/>
            <person name="Guo C."/>
            <person name="Argimon S."/>
            <person name="Zhang W."/>
            <person name="Yang X."/>
            <person name="Jeffery I.B."/>
            <person name="Cooney J.C."/>
            <person name="Kagawa T.F."/>
            <person name="Liu W."/>
            <person name="Song Y."/>
            <person name="Salvetti E."/>
            <person name="Wrobel A."/>
            <person name="Rasinkangas P."/>
            <person name="Parkhill J."/>
            <person name="Rea M.C."/>
            <person name="O'Sullivan O."/>
            <person name="Ritari J."/>
            <person name="Douillard F.P."/>
            <person name="Paul Ross R."/>
            <person name="Yang R."/>
            <person name="Briner A.E."/>
            <person name="Felis G.E."/>
            <person name="de Vos W.M."/>
            <person name="Barrangou R."/>
            <person name="Klaenhammer T.R."/>
            <person name="Caufield P.W."/>
            <person name="Cui Y."/>
            <person name="Zhang H."/>
            <person name="O'Toole P.W."/>
        </authorList>
    </citation>
    <scope>NUCLEOTIDE SEQUENCE [LARGE SCALE GENOMIC DNA]</scope>
    <source>
        <strain evidence="3 4">DSM 16230</strain>
    </source>
</reference>
<accession>A0A0R1V0Q7</accession>
<dbReference type="SUPFAM" id="SSF53474">
    <property type="entry name" value="alpha/beta-Hydrolases"/>
    <property type="match status" value="1"/>
</dbReference>
<dbReference type="GO" id="GO:0004252">
    <property type="term" value="F:serine-type endopeptidase activity"/>
    <property type="evidence" value="ECO:0007669"/>
    <property type="project" value="TreeGrafter"/>
</dbReference>
<keyword evidence="4" id="KW-1185">Reference proteome</keyword>
<dbReference type="GO" id="GO:0006508">
    <property type="term" value="P:proteolysis"/>
    <property type="evidence" value="ECO:0007669"/>
    <property type="project" value="InterPro"/>
</dbReference>
<dbReference type="InterPro" id="IPR001375">
    <property type="entry name" value="Peptidase_S9_cat"/>
</dbReference>
<sequence length="666" mass="75635">MNKTVQIKDMYHFDSLASPQYNSKGNKVLYVQTKITKASDNYLSEIRLYDRTTSEDHGILKADSLNIEPFWAAGDTGFYFISNKNGTRQIYYYDFNTRTVKKLTNEATGIKDFMLHPDGAHILYLTQTKKVKSGPAFTTTRAYYKFNGHGLIEDDDHLRKLWLQRINDGKKIYLAAVNFGFSSRKAFTISADGTKIVFEKKLAEDDDFNFDESLWQLTLNEELTEVVKNENILKKFAQQLSFSNPCFSQSGRYLGFLGNKGTYNNAKENKLFVYDTKEEQLLSFPTAEGLHAADSCVTDFHQNNTNPLLQWNETKHCFVFIASQKGKVCLYMADPAKEMVTKLTDRKEHIQDFAIDPVSGNLALVVSRPELPAGLFVEEFGKAEAEELKTKTLKQRQDYTFAEYQVFEFMHSDGGKIPCFFALPPFFSGKEKIPLVLDIHGGPHAMHGYTFHHEVQALAAKGMAVLLVNPRGSFGYGQKHADGVVGNYGKGDYEDLMIAMDQIIKRFPEIDQDRLFVTGGSYGGFMTNWVVAHTDRFKRAATQRSISNFVSMSGTSDIGYWFNASEAGGVNILKPQKLWEESPLAYINNVKTPTLILHSDQDLRCPMEQGEQWFVALKTLGVETKFIRFFGESHELSRSGKPSNRIKRLSEIVACFTDENYFSKKK</sequence>
<dbReference type="Gene3D" id="3.40.50.1820">
    <property type="entry name" value="alpha/beta hydrolase"/>
    <property type="match status" value="1"/>
</dbReference>
<keyword evidence="1" id="KW-0378">Hydrolase</keyword>
<evidence type="ECO:0000256" key="1">
    <source>
        <dbReference type="ARBA" id="ARBA00022801"/>
    </source>
</evidence>
<dbReference type="Proteomes" id="UP000051166">
    <property type="component" value="Unassembled WGS sequence"/>
</dbReference>
<evidence type="ECO:0000313" key="4">
    <source>
        <dbReference type="Proteomes" id="UP000051166"/>
    </source>
</evidence>
<dbReference type="EMBL" id="AZFQ01000034">
    <property type="protein sequence ID" value="KRL99070.1"/>
    <property type="molecule type" value="Genomic_DNA"/>
</dbReference>
<protein>
    <submittedName>
        <fullName evidence="3">S9C subfamily peptidase</fullName>
    </submittedName>
</protein>
<dbReference type="RefSeq" id="WP_056960530.1">
    <property type="nucleotide sequence ID" value="NZ_AZFQ01000034.1"/>
</dbReference>
<organism evidence="3 4">
    <name type="scientific">Liquorilactobacillus satsumensis DSM 16230 = JCM 12392</name>
    <dbReference type="NCBI Taxonomy" id="1423801"/>
    <lineage>
        <taxon>Bacteria</taxon>
        <taxon>Bacillati</taxon>
        <taxon>Bacillota</taxon>
        <taxon>Bacilli</taxon>
        <taxon>Lactobacillales</taxon>
        <taxon>Lactobacillaceae</taxon>
        <taxon>Liquorilactobacillus</taxon>
    </lineage>
</organism>
<dbReference type="GeneID" id="98307791"/>
<dbReference type="SUPFAM" id="SSF82171">
    <property type="entry name" value="DPP6 N-terminal domain-like"/>
    <property type="match status" value="1"/>
</dbReference>
<dbReference type="InterPro" id="IPR029058">
    <property type="entry name" value="AB_hydrolase_fold"/>
</dbReference>
<dbReference type="InterPro" id="IPR011042">
    <property type="entry name" value="6-blade_b-propeller_TolB-like"/>
</dbReference>
<feature type="domain" description="Peptidase S9 prolyl oligopeptidase catalytic" evidence="2">
    <location>
        <begin position="450"/>
        <end position="654"/>
    </location>
</feature>
<gene>
    <name evidence="3" type="ORF">FD50_GL000345</name>
</gene>
<name>A0A0R1V0Q7_9LACO</name>
<dbReference type="PANTHER" id="PTHR42776:SF27">
    <property type="entry name" value="DIPEPTIDYL PEPTIDASE FAMILY MEMBER 6"/>
    <property type="match status" value="1"/>
</dbReference>
<comment type="caution">
    <text evidence="3">The sequence shown here is derived from an EMBL/GenBank/DDBJ whole genome shotgun (WGS) entry which is preliminary data.</text>
</comment>
<dbReference type="Pfam" id="PF00326">
    <property type="entry name" value="Peptidase_S9"/>
    <property type="match status" value="1"/>
</dbReference>
<evidence type="ECO:0000259" key="2">
    <source>
        <dbReference type="Pfam" id="PF00326"/>
    </source>
</evidence>
<dbReference type="STRING" id="1423801.FD50_GL000345"/>
<proteinExistence type="predicted"/>
<dbReference type="PATRIC" id="fig|1423801.4.peg.352"/>
<dbReference type="PANTHER" id="PTHR42776">
    <property type="entry name" value="SERINE PEPTIDASE S9 FAMILY MEMBER"/>
    <property type="match status" value="1"/>
</dbReference>
<evidence type="ECO:0000313" key="3">
    <source>
        <dbReference type="EMBL" id="KRL99070.1"/>
    </source>
</evidence>
<dbReference type="Gene3D" id="2.120.10.30">
    <property type="entry name" value="TolB, C-terminal domain"/>
    <property type="match status" value="1"/>
</dbReference>